<dbReference type="Pfam" id="PF13193">
    <property type="entry name" value="AMP-binding_C"/>
    <property type="match status" value="1"/>
</dbReference>
<dbReference type="EMBL" id="SSTI01000013">
    <property type="protein sequence ID" value="THG37840.1"/>
    <property type="molecule type" value="Genomic_DNA"/>
</dbReference>
<dbReference type="PANTHER" id="PTHR43767">
    <property type="entry name" value="LONG-CHAIN-FATTY-ACID--COA LIGASE"/>
    <property type="match status" value="1"/>
</dbReference>
<evidence type="ECO:0000313" key="4">
    <source>
        <dbReference type="Proteomes" id="UP000308038"/>
    </source>
</evidence>
<dbReference type="Proteomes" id="UP000308038">
    <property type="component" value="Unassembled WGS sequence"/>
</dbReference>
<dbReference type="Pfam" id="PF00501">
    <property type="entry name" value="AMP-binding"/>
    <property type="match status" value="1"/>
</dbReference>
<comment type="caution">
    <text evidence="3">The sequence shown here is derived from an EMBL/GenBank/DDBJ whole genome shotgun (WGS) entry which is preliminary data.</text>
</comment>
<proteinExistence type="predicted"/>
<protein>
    <submittedName>
        <fullName evidence="3">Acyl-CoA synthetase</fullName>
    </submittedName>
</protein>
<name>A0ABY2QDN8_9SPHN</name>
<dbReference type="RefSeq" id="WP_136452223.1">
    <property type="nucleotide sequence ID" value="NZ_SSTI01000013.1"/>
</dbReference>
<gene>
    <name evidence="3" type="ORF">E5988_15130</name>
</gene>
<reference evidence="3 4" key="1">
    <citation type="submission" date="2019-04" db="EMBL/GenBank/DDBJ databases">
        <title>Microbes associate with the intestines of laboratory mice.</title>
        <authorList>
            <person name="Navarre W."/>
            <person name="Wong E."/>
            <person name="Huang K.C."/>
            <person name="Tropini C."/>
            <person name="Ng K."/>
            <person name="Yu B."/>
        </authorList>
    </citation>
    <scope>NUCLEOTIDE SEQUENCE [LARGE SCALE GENOMIC DNA]</scope>
    <source>
        <strain evidence="3 4">NM83_B4-11</strain>
    </source>
</reference>
<dbReference type="InterPro" id="IPR025110">
    <property type="entry name" value="AMP-bd_C"/>
</dbReference>
<dbReference type="PANTHER" id="PTHR43767:SF1">
    <property type="entry name" value="NONRIBOSOMAL PEPTIDE SYNTHASE PES1 (EUROFUNG)-RELATED"/>
    <property type="match status" value="1"/>
</dbReference>
<feature type="domain" description="AMP-dependent synthetase/ligase" evidence="1">
    <location>
        <begin position="23"/>
        <end position="375"/>
    </location>
</feature>
<evidence type="ECO:0000259" key="1">
    <source>
        <dbReference type="Pfam" id="PF00501"/>
    </source>
</evidence>
<accession>A0ABY2QDN8</accession>
<dbReference type="InterPro" id="IPR050237">
    <property type="entry name" value="ATP-dep_AMP-bd_enzyme"/>
</dbReference>
<dbReference type="Gene3D" id="3.30.300.30">
    <property type="match status" value="1"/>
</dbReference>
<dbReference type="Gene3D" id="3.40.50.12780">
    <property type="entry name" value="N-terminal domain of ligase-like"/>
    <property type="match status" value="1"/>
</dbReference>
<organism evidence="3 4">
    <name type="scientific">Sphingomonas olei</name>
    <dbReference type="NCBI Taxonomy" id="1886787"/>
    <lineage>
        <taxon>Bacteria</taxon>
        <taxon>Pseudomonadati</taxon>
        <taxon>Pseudomonadota</taxon>
        <taxon>Alphaproteobacteria</taxon>
        <taxon>Sphingomonadales</taxon>
        <taxon>Sphingomonadaceae</taxon>
        <taxon>Sphingomonas</taxon>
    </lineage>
</organism>
<dbReference type="InterPro" id="IPR042099">
    <property type="entry name" value="ANL_N_sf"/>
</dbReference>
<evidence type="ECO:0000313" key="3">
    <source>
        <dbReference type="EMBL" id="THG37840.1"/>
    </source>
</evidence>
<dbReference type="InterPro" id="IPR045851">
    <property type="entry name" value="AMP-bd_C_sf"/>
</dbReference>
<sequence length="519" mass="56213">MKQHPALAPYAAVHPYGLGDLLHEQARSRPAMPAVIDGDHTFTFAEFHERVNRLAGVLRAKGVKRGDRVLWLGQNSFRVIEALLASARVGAIFCPANWRWSVEEIAFALDDFDPTVVFWQEAEVGTNMRAARAGWSSPNGNWICHDGCPGEDEYEALMATADPAADFDPVETSTPLLAVYTAGFSGRPGAALLSHESLIIMAWQGMMAQAIDEESAYLVSGPMFHVGVMMGTLGTFLAGGRNVFVARVDPVELLESIQANRITHAFIAPPTIAQMRAANADGRYDVSSLFADPQMSDYRIPLVMPAQAPSMKRMGGYGQTEIGGLSSVLWMGGTGAGRSIPFIQFMIADDAGVEVAPGETGEIMARGPLVMCGYWNRPEENARRVVNGWHRTNDLGRRAPDGSLVFVGPKTTMIKTGIENVYPAEVENCLRTHEGVADVCVIGVPDPTWDQNIKAIIVRKPEAAHPPESFIAHCRERMASYKKPKIVEFADTLPRTAAGFVDRAAVDAAYGGGGYPKVG</sequence>
<feature type="domain" description="AMP-binding enzyme C-terminal" evidence="2">
    <location>
        <begin position="425"/>
        <end position="499"/>
    </location>
</feature>
<evidence type="ECO:0000259" key="2">
    <source>
        <dbReference type="Pfam" id="PF13193"/>
    </source>
</evidence>
<dbReference type="SUPFAM" id="SSF56801">
    <property type="entry name" value="Acetyl-CoA synthetase-like"/>
    <property type="match status" value="1"/>
</dbReference>
<dbReference type="InterPro" id="IPR000873">
    <property type="entry name" value="AMP-dep_synth/lig_dom"/>
</dbReference>
<keyword evidence="4" id="KW-1185">Reference proteome</keyword>